<evidence type="ECO:0000313" key="3">
    <source>
        <dbReference type="EMBL" id="KAK3090091.1"/>
    </source>
</evidence>
<dbReference type="EMBL" id="VSWD01000010">
    <property type="protein sequence ID" value="KAK3090091.1"/>
    <property type="molecule type" value="Genomic_DNA"/>
</dbReference>
<evidence type="ECO:0000313" key="4">
    <source>
        <dbReference type="Proteomes" id="UP001186944"/>
    </source>
</evidence>
<dbReference type="PANTHER" id="PTHR11949">
    <property type="entry name" value="INTERFERON REGULATORY FACTOR"/>
    <property type="match status" value="1"/>
</dbReference>
<feature type="region of interest" description="Disordered" evidence="1">
    <location>
        <begin position="251"/>
        <end position="342"/>
    </location>
</feature>
<dbReference type="SMART" id="SM00348">
    <property type="entry name" value="IRF"/>
    <property type="match status" value="1"/>
</dbReference>
<proteinExistence type="predicted"/>
<gene>
    <name evidence="3" type="ORF">FSP39_009135</name>
</gene>
<reference evidence="3" key="1">
    <citation type="submission" date="2019-08" db="EMBL/GenBank/DDBJ databases">
        <title>The improved chromosome-level genome for the pearl oyster Pinctada fucata martensii using PacBio sequencing and Hi-C.</title>
        <authorList>
            <person name="Zheng Z."/>
        </authorList>
    </citation>
    <scope>NUCLEOTIDE SEQUENCE</scope>
    <source>
        <strain evidence="3">ZZ-2019</strain>
        <tissue evidence="3">Adductor muscle</tissue>
    </source>
</reference>
<dbReference type="PRINTS" id="PR00267">
    <property type="entry name" value="INTFRNREGFCT"/>
</dbReference>
<feature type="compositionally biased region" description="Basic residues" evidence="1">
    <location>
        <begin position="147"/>
        <end position="158"/>
    </location>
</feature>
<dbReference type="PROSITE" id="PS51507">
    <property type="entry name" value="IRF_2"/>
    <property type="match status" value="1"/>
</dbReference>
<feature type="compositionally biased region" description="Low complexity" evidence="1">
    <location>
        <begin position="176"/>
        <end position="193"/>
    </location>
</feature>
<feature type="compositionally biased region" description="Polar residues" evidence="1">
    <location>
        <begin position="257"/>
        <end position="266"/>
    </location>
</feature>
<feature type="domain" description="IRF tryptophan pentad repeat" evidence="2">
    <location>
        <begin position="22"/>
        <end position="128"/>
    </location>
</feature>
<dbReference type="GO" id="GO:0005634">
    <property type="term" value="C:nucleus"/>
    <property type="evidence" value="ECO:0007669"/>
    <property type="project" value="TreeGrafter"/>
</dbReference>
<dbReference type="GO" id="GO:0002376">
    <property type="term" value="P:immune system process"/>
    <property type="evidence" value="ECO:0007669"/>
    <property type="project" value="TreeGrafter"/>
</dbReference>
<protein>
    <recommendedName>
        <fullName evidence="2">IRF tryptophan pentad repeat domain-containing protein</fullName>
    </recommendedName>
</protein>
<keyword evidence="4" id="KW-1185">Reference proteome</keyword>
<dbReference type="InterPro" id="IPR036390">
    <property type="entry name" value="WH_DNA-bd_sf"/>
</dbReference>
<dbReference type="InterPro" id="IPR001346">
    <property type="entry name" value="Interferon_reg_fact_DNA-bd_dom"/>
</dbReference>
<dbReference type="Pfam" id="PF00605">
    <property type="entry name" value="IRF"/>
    <property type="match status" value="1"/>
</dbReference>
<feature type="region of interest" description="Disordered" evidence="1">
    <location>
        <begin position="130"/>
        <end position="194"/>
    </location>
</feature>
<name>A0AA88Y5W7_PINIB</name>
<dbReference type="AlphaFoldDB" id="A0AA88Y5W7"/>
<dbReference type="GO" id="GO:0000981">
    <property type="term" value="F:DNA-binding transcription factor activity, RNA polymerase II-specific"/>
    <property type="evidence" value="ECO:0007669"/>
    <property type="project" value="TreeGrafter"/>
</dbReference>
<feature type="region of interest" description="Disordered" evidence="1">
    <location>
        <begin position="1"/>
        <end position="20"/>
    </location>
</feature>
<feature type="compositionally biased region" description="Acidic residues" evidence="1">
    <location>
        <begin position="300"/>
        <end position="319"/>
    </location>
</feature>
<comment type="caution">
    <text evidence="3">The sequence shown here is derived from an EMBL/GenBank/DDBJ whole genome shotgun (WGS) entry which is preliminary data.</text>
</comment>
<dbReference type="Proteomes" id="UP001186944">
    <property type="component" value="Unassembled WGS sequence"/>
</dbReference>
<dbReference type="Gene3D" id="1.10.10.10">
    <property type="entry name" value="Winged helix-like DNA-binding domain superfamily/Winged helix DNA-binding domain"/>
    <property type="match status" value="1"/>
</dbReference>
<dbReference type="GO" id="GO:0000978">
    <property type="term" value="F:RNA polymerase II cis-regulatory region sequence-specific DNA binding"/>
    <property type="evidence" value="ECO:0007669"/>
    <property type="project" value="TreeGrafter"/>
</dbReference>
<accession>A0AA88Y5W7</accession>
<dbReference type="SUPFAM" id="SSF46785">
    <property type="entry name" value="Winged helix' DNA-binding domain"/>
    <property type="match status" value="1"/>
</dbReference>
<sequence length="438" mass="49579">MGSGNMDKKDDGQVRVKRPVERQKMRPWLVDLLNSGSIEGLTWENKEDKTFKINWKHGSRHGYNANRDASLFEKYAELTGRKDAKNPNPKKWKANFRCALHSLGDVEELKSRGNTRGHDAFRVYQFLDGPKPKSKVTREQKQNKPGLSRKRKYNRRQRVTSYESDTEEEDEETRQPCSPSSISAEIPSSPGPALTFKVTEEKLQSSEPGITRYTFPSIFSGCVVITKDVSRSASAPIMPSTSVLEMVNRPNRPASHESVTAHSSSEVVPAKRRRTDSSPACTVLRCDSREPMVSSLETPREDEEEEEENDDDSDDDSGQESDSGRESCSESDSETEVREAEVQNTNPEFHGFAISNVPCVLDVNVANEEVVESTSEVLVYTDLQPSYHYGLRSQTYGWYSISHIKPMSFFDNVNNDDSKNVNIITLRNLVNFHRLRLV</sequence>
<dbReference type="CDD" id="cd00103">
    <property type="entry name" value="IRF"/>
    <property type="match status" value="1"/>
</dbReference>
<dbReference type="PANTHER" id="PTHR11949:SF17">
    <property type="entry name" value="IRF TRYPTOPHAN PENTAD REPEAT DOMAIN-CONTAINING PROTEIN"/>
    <property type="match status" value="1"/>
</dbReference>
<organism evidence="3 4">
    <name type="scientific">Pinctada imbricata</name>
    <name type="common">Atlantic pearl-oyster</name>
    <name type="synonym">Pinctada martensii</name>
    <dbReference type="NCBI Taxonomy" id="66713"/>
    <lineage>
        <taxon>Eukaryota</taxon>
        <taxon>Metazoa</taxon>
        <taxon>Spiralia</taxon>
        <taxon>Lophotrochozoa</taxon>
        <taxon>Mollusca</taxon>
        <taxon>Bivalvia</taxon>
        <taxon>Autobranchia</taxon>
        <taxon>Pteriomorphia</taxon>
        <taxon>Pterioida</taxon>
        <taxon>Pterioidea</taxon>
        <taxon>Pteriidae</taxon>
        <taxon>Pinctada</taxon>
    </lineage>
</organism>
<dbReference type="InterPro" id="IPR036388">
    <property type="entry name" value="WH-like_DNA-bd_sf"/>
</dbReference>
<evidence type="ECO:0000259" key="2">
    <source>
        <dbReference type="PROSITE" id="PS51507"/>
    </source>
</evidence>
<evidence type="ECO:0000256" key="1">
    <source>
        <dbReference type="SAM" id="MobiDB-lite"/>
    </source>
</evidence>